<accession>A0A2A9E0U3</accession>
<dbReference type="InterPro" id="IPR004090">
    <property type="entry name" value="Chemotax_Me-accpt_rcpt"/>
</dbReference>
<keyword evidence="5" id="KW-0997">Cell inner membrane</keyword>
<dbReference type="EMBL" id="PDJG01000001">
    <property type="protein sequence ID" value="PFG32256.1"/>
    <property type="molecule type" value="Genomic_DNA"/>
</dbReference>
<dbReference type="Proteomes" id="UP000225548">
    <property type="component" value="Unassembled WGS sequence"/>
</dbReference>
<keyword evidence="3" id="KW-0488">Methylation</keyword>
<dbReference type="PANTHER" id="PTHR32089:SF112">
    <property type="entry name" value="LYSOZYME-LIKE PROTEIN-RELATED"/>
    <property type="match status" value="1"/>
</dbReference>
<feature type="transmembrane region" description="Helical" evidence="12">
    <location>
        <begin position="32"/>
        <end position="51"/>
    </location>
</feature>
<feature type="domain" description="Methyl-accepting transducer" evidence="13">
    <location>
        <begin position="289"/>
        <end position="525"/>
    </location>
</feature>
<comment type="caution">
    <text evidence="15">The sequence shown here is derived from an EMBL/GenBank/DDBJ whole genome shotgun (WGS) entry which is preliminary data.</text>
</comment>
<evidence type="ECO:0000313" key="16">
    <source>
        <dbReference type="Proteomes" id="UP000225548"/>
    </source>
</evidence>
<dbReference type="Pfam" id="PF00015">
    <property type="entry name" value="MCPsignal"/>
    <property type="match status" value="1"/>
</dbReference>
<dbReference type="GO" id="GO:0006935">
    <property type="term" value="P:chemotaxis"/>
    <property type="evidence" value="ECO:0007669"/>
    <property type="project" value="InterPro"/>
</dbReference>
<evidence type="ECO:0000256" key="4">
    <source>
        <dbReference type="ARBA" id="ARBA00022500"/>
    </source>
</evidence>
<dbReference type="SMART" id="SM00304">
    <property type="entry name" value="HAMP"/>
    <property type="match status" value="1"/>
</dbReference>
<evidence type="ECO:0000256" key="5">
    <source>
        <dbReference type="ARBA" id="ARBA00022519"/>
    </source>
</evidence>
<dbReference type="AlphaFoldDB" id="A0A2A9E0U3"/>
<keyword evidence="2" id="KW-1003">Cell membrane</keyword>
<comment type="subcellular location">
    <subcellularLocation>
        <location evidence="1">Cell inner membrane</location>
        <topology evidence="1">Multi-pass membrane protein</topology>
    </subcellularLocation>
</comment>
<keyword evidence="16" id="KW-1185">Reference proteome</keyword>
<dbReference type="InterPro" id="IPR003122">
    <property type="entry name" value="Tar_rcpt_lig-bd"/>
</dbReference>
<evidence type="ECO:0000256" key="8">
    <source>
        <dbReference type="ARBA" id="ARBA00023136"/>
    </source>
</evidence>
<dbReference type="InterPro" id="IPR004089">
    <property type="entry name" value="MCPsignal_dom"/>
</dbReference>
<dbReference type="CDD" id="cd06225">
    <property type="entry name" value="HAMP"/>
    <property type="match status" value="1"/>
</dbReference>
<gene>
    <name evidence="15" type="ORF">ATL42_0075</name>
</gene>
<dbReference type="Pfam" id="PF02203">
    <property type="entry name" value="TarH"/>
    <property type="match status" value="1"/>
</dbReference>
<dbReference type="GO" id="GO:0007165">
    <property type="term" value="P:signal transduction"/>
    <property type="evidence" value="ECO:0007669"/>
    <property type="project" value="UniProtKB-KW"/>
</dbReference>
<proteinExistence type="inferred from homology"/>
<dbReference type="PROSITE" id="PS50885">
    <property type="entry name" value="HAMP"/>
    <property type="match status" value="1"/>
</dbReference>
<feature type="transmembrane region" description="Helical" evidence="12">
    <location>
        <begin position="211"/>
        <end position="232"/>
    </location>
</feature>
<keyword evidence="8 12" id="KW-0472">Membrane</keyword>
<dbReference type="OrthoDB" id="8667074at2"/>
<organism evidence="15 16">
    <name type="scientific">Sanguibacter antarcticus</name>
    <dbReference type="NCBI Taxonomy" id="372484"/>
    <lineage>
        <taxon>Bacteria</taxon>
        <taxon>Bacillati</taxon>
        <taxon>Actinomycetota</taxon>
        <taxon>Actinomycetes</taxon>
        <taxon>Micrococcales</taxon>
        <taxon>Sanguibacteraceae</taxon>
        <taxon>Sanguibacter</taxon>
    </lineage>
</organism>
<dbReference type="Pfam" id="PF00672">
    <property type="entry name" value="HAMP"/>
    <property type="match status" value="1"/>
</dbReference>
<evidence type="ECO:0000256" key="9">
    <source>
        <dbReference type="ARBA" id="ARBA00023224"/>
    </source>
</evidence>
<dbReference type="SMART" id="SM00283">
    <property type="entry name" value="MA"/>
    <property type="match status" value="1"/>
</dbReference>
<sequence length="547" mass="56244">MPTSPVPGPASALATASSEPDVTVRFGIRARILALVGVFVIVLVVVSSLSISSMRSSSDDANSIASLNSAIGAPLNLLHQDQIKARMIIAEIGVAPDEESENMWLDTQTANDAEMAASIEQLQAAVPDGGSPALTSFYPAFQEWLTARDETILPVALGEDPVEYVEVYTEVSKPLVDAYLVFLDEAHVELDVYAQGIADESADASSRATTIVVVSGILGVVVALAGGMYVAGGIRRSVGAVQRSLKALASGDLTVPAEVTSRDETGVMASDLNHALEKLREALSGVVGSAGLVTDSSHEMSAGAAQMLQGAEESSAQIGVVAAAAEQVSRNVQTVAAGAEEMGASIREIAQNANDAARVAQSATAVARTTNETVAKLGTSSQEIGNVVKVITGIAAQTNLLALNATIEAARAGEAGKGFAVVASEVKDLAQETARATEDIARRVEAIQLDTVSAVAAIGEISEIIASINDYQLTIASAVEEQTATTQEMSRSVTEAATGSGEIAANISGVAQTAESSNGVISEMGHRVSGLDGIALQLRERIAAFVF</sequence>
<reference evidence="15 16" key="1">
    <citation type="submission" date="2017-10" db="EMBL/GenBank/DDBJ databases">
        <title>Sequencing the genomes of 1000 actinobacteria strains.</title>
        <authorList>
            <person name="Klenk H.-P."/>
        </authorList>
    </citation>
    <scope>NUCLEOTIDE SEQUENCE [LARGE SCALE GENOMIC DNA]</scope>
    <source>
        <strain evidence="15 16">DSM 18966</strain>
    </source>
</reference>
<dbReference type="InterPro" id="IPR003660">
    <property type="entry name" value="HAMP_dom"/>
</dbReference>
<evidence type="ECO:0000256" key="6">
    <source>
        <dbReference type="ARBA" id="ARBA00022692"/>
    </source>
</evidence>
<evidence type="ECO:0000256" key="2">
    <source>
        <dbReference type="ARBA" id="ARBA00022475"/>
    </source>
</evidence>
<keyword evidence="9 11" id="KW-0807">Transducer</keyword>
<dbReference type="PROSITE" id="PS50111">
    <property type="entry name" value="CHEMOTAXIS_TRANSDUC_2"/>
    <property type="match status" value="1"/>
</dbReference>
<dbReference type="GO" id="GO:0004888">
    <property type="term" value="F:transmembrane signaling receptor activity"/>
    <property type="evidence" value="ECO:0007669"/>
    <property type="project" value="InterPro"/>
</dbReference>
<dbReference type="SUPFAM" id="SSF58104">
    <property type="entry name" value="Methyl-accepting chemotaxis protein (MCP) signaling domain"/>
    <property type="match status" value="1"/>
</dbReference>
<keyword evidence="4" id="KW-0145">Chemotaxis</keyword>
<feature type="domain" description="HAMP" evidence="14">
    <location>
        <begin position="232"/>
        <end position="284"/>
    </location>
</feature>
<dbReference type="PRINTS" id="PR00260">
    <property type="entry name" value="CHEMTRNSDUCR"/>
</dbReference>
<name>A0A2A9E0U3_9MICO</name>
<dbReference type="Gene3D" id="1.10.287.950">
    <property type="entry name" value="Methyl-accepting chemotaxis protein"/>
    <property type="match status" value="1"/>
</dbReference>
<protein>
    <submittedName>
        <fullName evidence="15">Methyl-accepting chemotaxis sensory transducer with TarH sensor</fullName>
    </submittedName>
</protein>
<evidence type="ECO:0000256" key="12">
    <source>
        <dbReference type="SAM" id="Phobius"/>
    </source>
</evidence>
<keyword evidence="6 12" id="KW-0812">Transmembrane</keyword>
<evidence type="ECO:0000313" key="15">
    <source>
        <dbReference type="EMBL" id="PFG32256.1"/>
    </source>
</evidence>
<dbReference type="PANTHER" id="PTHR32089">
    <property type="entry name" value="METHYL-ACCEPTING CHEMOTAXIS PROTEIN MCPB"/>
    <property type="match status" value="1"/>
</dbReference>
<comment type="similarity">
    <text evidence="10">Belongs to the methyl-accepting chemotaxis (MCP) protein family.</text>
</comment>
<dbReference type="RefSeq" id="WP_098456214.1">
    <property type="nucleotide sequence ID" value="NZ_PDJG01000001.1"/>
</dbReference>
<evidence type="ECO:0000259" key="14">
    <source>
        <dbReference type="PROSITE" id="PS50885"/>
    </source>
</evidence>
<evidence type="ECO:0000256" key="11">
    <source>
        <dbReference type="PROSITE-ProRule" id="PRU00284"/>
    </source>
</evidence>
<evidence type="ECO:0000256" key="1">
    <source>
        <dbReference type="ARBA" id="ARBA00004429"/>
    </source>
</evidence>
<evidence type="ECO:0000256" key="10">
    <source>
        <dbReference type="ARBA" id="ARBA00029447"/>
    </source>
</evidence>
<keyword evidence="7 12" id="KW-1133">Transmembrane helix</keyword>
<evidence type="ECO:0000259" key="13">
    <source>
        <dbReference type="PROSITE" id="PS50111"/>
    </source>
</evidence>
<dbReference type="GO" id="GO:0016020">
    <property type="term" value="C:membrane"/>
    <property type="evidence" value="ECO:0007669"/>
    <property type="project" value="InterPro"/>
</dbReference>
<evidence type="ECO:0000256" key="7">
    <source>
        <dbReference type="ARBA" id="ARBA00022989"/>
    </source>
</evidence>
<evidence type="ECO:0000256" key="3">
    <source>
        <dbReference type="ARBA" id="ARBA00022481"/>
    </source>
</evidence>